<evidence type="ECO:0000313" key="3">
    <source>
        <dbReference type="Proteomes" id="UP000191806"/>
    </source>
</evidence>
<gene>
    <name evidence="2" type="ORF">LLJM1_04235</name>
</gene>
<feature type="transmembrane region" description="Helical" evidence="1">
    <location>
        <begin position="72"/>
        <end position="94"/>
    </location>
</feature>
<dbReference type="EMBL" id="CP016746">
    <property type="protein sequence ID" value="ARE27191.1"/>
    <property type="molecule type" value="Genomic_DNA"/>
</dbReference>
<dbReference type="Proteomes" id="UP000191806">
    <property type="component" value="Plasmid pJM1A"/>
</dbReference>
<name>A0A1V0PD61_LACLC</name>
<keyword evidence="1" id="KW-1133">Transmembrane helix</keyword>
<protein>
    <submittedName>
        <fullName evidence="2">Uncharacterized protein</fullName>
    </submittedName>
</protein>
<keyword evidence="1" id="KW-0812">Transmembrane</keyword>
<evidence type="ECO:0000256" key="1">
    <source>
        <dbReference type="SAM" id="Phobius"/>
    </source>
</evidence>
<reference evidence="2 3" key="1">
    <citation type="journal article" date="2017" name="BMC Genomics">
        <title>Comparative and functional genomics of the Lactococcus lactis taxon; insights into evolution and niche adaptation.</title>
        <authorList>
            <person name="Kelleher P."/>
            <person name="Bottacini F."/>
            <person name="Mahony J."/>
            <person name="Kilcawley K.N."/>
            <person name="van Sinderen D."/>
        </authorList>
    </citation>
    <scope>NUCLEOTIDE SEQUENCE [LARGE SCALE GENOMIC DNA]</scope>
    <source>
        <strain evidence="2 3">JM1</strain>
        <plasmid evidence="3">pmpjm1</plasmid>
    </source>
</reference>
<geneLocation type="plasmid" evidence="3">
    <name>pmpjm1</name>
</geneLocation>
<evidence type="ECO:0000313" key="2">
    <source>
        <dbReference type="EMBL" id="ARE27191.1"/>
    </source>
</evidence>
<sequence>MENFKFNTSNDLLIDNLKREIISKDKEIMKLKINREYLIEENRYLKIENRDLRDNHPFVNNVIVKKKDFLDYVLLLALIFFFSSVGYFILFFSINVLGGLITK</sequence>
<dbReference type="AlphaFoldDB" id="A0A1V0PD61"/>
<accession>A0A1V0PD61</accession>
<organism evidence="2 3">
    <name type="scientific">Lactococcus lactis subsp. cremoris</name>
    <name type="common">Streptococcus cremoris</name>
    <dbReference type="NCBI Taxonomy" id="1359"/>
    <lineage>
        <taxon>Bacteria</taxon>
        <taxon>Bacillati</taxon>
        <taxon>Bacillota</taxon>
        <taxon>Bacilli</taxon>
        <taxon>Lactobacillales</taxon>
        <taxon>Streptococcaceae</taxon>
        <taxon>Lactococcus</taxon>
    </lineage>
</organism>
<dbReference type="RefSeq" id="WP_063280696.1">
    <property type="nucleotide sequence ID" value="NZ_CP016746.2"/>
</dbReference>
<proteinExistence type="predicted"/>
<keyword evidence="1" id="KW-0472">Membrane</keyword>
<keyword evidence="2" id="KW-0614">Plasmid</keyword>